<evidence type="ECO:0000256" key="1">
    <source>
        <dbReference type="SAM" id="MobiDB-lite"/>
    </source>
</evidence>
<dbReference type="InterPro" id="IPR046455">
    <property type="entry name" value="Sec7/BIG1-like_C"/>
</dbReference>
<reference evidence="4" key="1">
    <citation type="submission" date="2022-07" db="EMBL/GenBank/DDBJ databases">
        <title>Phylogenomic reconstructions and comparative analyses of Kickxellomycotina fungi.</title>
        <authorList>
            <person name="Reynolds N.K."/>
            <person name="Stajich J.E."/>
            <person name="Barry K."/>
            <person name="Grigoriev I.V."/>
            <person name="Crous P."/>
            <person name="Smith M.E."/>
        </authorList>
    </citation>
    <scope>NUCLEOTIDE SEQUENCE</scope>
    <source>
        <strain evidence="4">RSA 1196</strain>
    </source>
</reference>
<dbReference type="OrthoDB" id="18431at2759"/>
<dbReference type="Pfam" id="PF20252">
    <property type="entry name" value="BIG2_C"/>
    <property type="match status" value="1"/>
</dbReference>
<dbReference type="Pfam" id="PF09324">
    <property type="entry name" value="Sec7-like_HDS"/>
    <property type="match status" value="1"/>
</dbReference>
<proteinExistence type="predicted"/>
<evidence type="ECO:0000259" key="3">
    <source>
        <dbReference type="Pfam" id="PF20252"/>
    </source>
</evidence>
<dbReference type="PANTHER" id="PTHR10663">
    <property type="entry name" value="GUANYL-NUCLEOTIDE EXCHANGE FACTOR"/>
    <property type="match status" value="1"/>
</dbReference>
<dbReference type="AlphaFoldDB" id="A0A9W8E4T8"/>
<organism evidence="4 5">
    <name type="scientific">Dispira parvispora</name>
    <dbReference type="NCBI Taxonomy" id="1520584"/>
    <lineage>
        <taxon>Eukaryota</taxon>
        <taxon>Fungi</taxon>
        <taxon>Fungi incertae sedis</taxon>
        <taxon>Zoopagomycota</taxon>
        <taxon>Kickxellomycotina</taxon>
        <taxon>Dimargaritomycetes</taxon>
        <taxon>Dimargaritales</taxon>
        <taxon>Dimargaritaceae</taxon>
        <taxon>Dispira</taxon>
    </lineage>
</organism>
<dbReference type="Proteomes" id="UP001150925">
    <property type="component" value="Unassembled WGS sequence"/>
</dbReference>
<protein>
    <submittedName>
        <fullName evidence="4">Guanine nucleotide exchange protein for ADP-robosylation factor</fullName>
    </submittedName>
</protein>
<keyword evidence="5" id="KW-1185">Reference proteome</keyword>
<feature type="non-terminal residue" evidence="4">
    <location>
        <position position="1"/>
    </location>
</feature>
<feature type="compositionally biased region" description="Polar residues" evidence="1">
    <location>
        <begin position="143"/>
        <end position="154"/>
    </location>
</feature>
<evidence type="ECO:0000259" key="2">
    <source>
        <dbReference type="Pfam" id="PF09324"/>
    </source>
</evidence>
<feature type="domain" description="Sec7/BIG1-like C-terminal" evidence="3">
    <location>
        <begin position="403"/>
        <end position="583"/>
    </location>
</feature>
<feature type="domain" description="Mon2/Sec7/BIG1-like HDS" evidence="2">
    <location>
        <begin position="3"/>
        <end position="55"/>
    </location>
</feature>
<accession>A0A9W8E4T8</accession>
<gene>
    <name evidence="4" type="primary">SEC7_2</name>
    <name evidence="4" type="ORF">IWQ62_005104</name>
</gene>
<dbReference type="InterPro" id="IPR016024">
    <property type="entry name" value="ARM-type_fold"/>
</dbReference>
<dbReference type="InterPro" id="IPR015403">
    <property type="entry name" value="Mon2/Sec7/BIG1-like_HDS"/>
</dbReference>
<evidence type="ECO:0000313" key="4">
    <source>
        <dbReference type="EMBL" id="KAJ1957375.1"/>
    </source>
</evidence>
<dbReference type="InterPro" id="IPR011989">
    <property type="entry name" value="ARM-like"/>
</dbReference>
<feature type="region of interest" description="Disordered" evidence="1">
    <location>
        <begin position="112"/>
        <end position="154"/>
    </location>
</feature>
<sequence length="600" mass="68233">PDVMIKDMVLRCVQHVIQSRSEQIRSGWKAILSTLASAARESSEPIVTMAFEILREVCRSRFNDIVTLGSFPELIYCLTEFCTSAQHQRSSLQAIEMLYLCAKNLASRLQSPLEGPGAHHGPTQPRTEVSDENAALTEKSHPPDSSSGSTTAQTHPVVHTAVQSQPLGDEPNHLLSPNEDPVHRLWLPIFHAMYDIIMNCDDLEVRTKALNYLFEFLKSNGGSFSFDFWSLILRDVVYPIFGDLKNYNKDKRAGRQEDFSIWFSTTLIKALRNLIDLFAFYYDILCPTLDGILELLTLCITQESETLARIGTACFQELVEHNYQKFDTGAWKKVCQTFLHLFNVSVPHVLFEMSGITATLGDGSGDRMSGLLNGNHPTGAAVKPRSWKGDPQEEYQRITLKCVLQLLLIQTVDELFHKNQAIYQTVDTDQLFFILDCLDKSYQFARKFNSDVQLRLALVESGFMTQVPSLLKQEVSSLQCSITILQRMYSDTTPERQLITEEVEGRLIPLSRNVLLHFNRIDPRTAEHHIQAWQPIICNILEHLVEMDSKQAKNQLRILYPDILSLLNFPRPPGLMKLIQQLLLRVGEIYNVYDADGREV</sequence>
<evidence type="ECO:0000313" key="5">
    <source>
        <dbReference type="Proteomes" id="UP001150925"/>
    </source>
</evidence>
<dbReference type="SUPFAM" id="SSF48371">
    <property type="entry name" value="ARM repeat"/>
    <property type="match status" value="1"/>
</dbReference>
<dbReference type="Gene3D" id="1.25.10.10">
    <property type="entry name" value="Leucine-rich Repeat Variant"/>
    <property type="match status" value="1"/>
</dbReference>
<dbReference type="PANTHER" id="PTHR10663:SF375">
    <property type="entry name" value="LD29171P"/>
    <property type="match status" value="1"/>
</dbReference>
<name>A0A9W8E4T8_9FUNG</name>
<comment type="caution">
    <text evidence="4">The sequence shown here is derived from an EMBL/GenBank/DDBJ whole genome shotgun (WGS) entry which is preliminary data.</text>
</comment>
<dbReference type="EMBL" id="JANBPY010001960">
    <property type="protein sequence ID" value="KAJ1957375.1"/>
    <property type="molecule type" value="Genomic_DNA"/>
</dbReference>